<feature type="chain" id="PRO_5025555627" evidence="1">
    <location>
        <begin position="20"/>
        <end position="124"/>
    </location>
</feature>
<organism evidence="2">
    <name type="scientific">Ixodes ricinus</name>
    <name type="common">Common tick</name>
    <name type="synonym">Acarus ricinus</name>
    <dbReference type="NCBI Taxonomy" id="34613"/>
    <lineage>
        <taxon>Eukaryota</taxon>
        <taxon>Metazoa</taxon>
        <taxon>Ecdysozoa</taxon>
        <taxon>Arthropoda</taxon>
        <taxon>Chelicerata</taxon>
        <taxon>Arachnida</taxon>
        <taxon>Acari</taxon>
        <taxon>Parasitiformes</taxon>
        <taxon>Ixodida</taxon>
        <taxon>Ixodoidea</taxon>
        <taxon>Ixodidae</taxon>
        <taxon>Ixodinae</taxon>
        <taxon>Ixodes</taxon>
    </lineage>
</organism>
<keyword evidence="1" id="KW-0732">Signal</keyword>
<name>A0A6B0UQ51_IXORI</name>
<dbReference type="EMBL" id="GIFC01009541">
    <property type="protein sequence ID" value="MXU91624.1"/>
    <property type="molecule type" value="Transcribed_RNA"/>
</dbReference>
<sequence length="124" mass="14288">MLEQFTLAFEMLLIHWLLSRIIHDHTHYTYTILTEKQCHSLGTFTAVKSLDHLYYAHQVGDSLKYKMPGPKKDFAAYVLVWQRHYRSMGTLRTRILRCMLVALAGSARAAKTHFKATALALPPL</sequence>
<accession>A0A6B0UQ51</accession>
<dbReference type="AlphaFoldDB" id="A0A6B0UQ51"/>
<evidence type="ECO:0000256" key="1">
    <source>
        <dbReference type="SAM" id="SignalP"/>
    </source>
</evidence>
<protein>
    <submittedName>
        <fullName evidence="2">Putative secreted protein</fullName>
    </submittedName>
</protein>
<reference evidence="2" key="1">
    <citation type="submission" date="2019-12" db="EMBL/GenBank/DDBJ databases">
        <title>An insight into the sialome of adult female Ixodes ricinus ticks feeding for 6 days.</title>
        <authorList>
            <person name="Perner J."/>
            <person name="Ribeiro J.M.C."/>
        </authorList>
    </citation>
    <scope>NUCLEOTIDE SEQUENCE</scope>
    <source>
        <strain evidence="2">Semi-engorged</strain>
        <tissue evidence="2">Salivary glands</tissue>
    </source>
</reference>
<evidence type="ECO:0000313" key="2">
    <source>
        <dbReference type="EMBL" id="MXU91624.1"/>
    </source>
</evidence>
<proteinExistence type="predicted"/>
<feature type="signal peptide" evidence="1">
    <location>
        <begin position="1"/>
        <end position="19"/>
    </location>
</feature>